<dbReference type="InterPro" id="IPR029058">
    <property type="entry name" value="AB_hydrolase_fold"/>
</dbReference>
<organism evidence="2">
    <name type="scientific">Rosellinia necatrix</name>
    <name type="common">White root-rot fungus</name>
    <dbReference type="NCBI Taxonomy" id="77044"/>
    <lineage>
        <taxon>Eukaryota</taxon>
        <taxon>Fungi</taxon>
        <taxon>Dikarya</taxon>
        <taxon>Ascomycota</taxon>
        <taxon>Pezizomycotina</taxon>
        <taxon>Sordariomycetes</taxon>
        <taxon>Xylariomycetidae</taxon>
        <taxon>Xylariales</taxon>
        <taxon>Xylariaceae</taxon>
        <taxon>Rosellinia</taxon>
    </lineage>
</organism>
<dbReference type="OMA" id="PRPAYLM"/>
<name>A0A1W2TIV9_ROSNE</name>
<evidence type="ECO:0000313" key="3">
    <source>
        <dbReference type="Proteomes" id="UP000054516"/>
    </source>
</evidence>
<gene>
    <name evidence="2" type="ORF">SAMD00023353_1501350</name>
</gene>
<reference evidence="2" key="1">
    <citation type="submission" date="2016-03" db="EMBL/GenBank/DDBJ databases">
        <title>Draft genome sequence of Rosellinia necatrix.</title>
        <authorList>
            <person name="Kanematsu S."/>
        </authorList>
    </citation>
    <scope>NUCLEOTIDE SEQUENCE [LARGE SCALE GENOMIC DNA]</scope>
    <source>
        <strain evidence="2">W97</strain>
    </source>
</reference>
<dbReference type="Proteomes" id="UP000054516">
    <property type="component" value="Unassembled WGS sequence"/>
</dbReference>
<dbReference type="SUPFAM" id="SSF53474">
    <property type="entry name" value="alpha/beta-Hydrolases"/>
    <property type="match status" value="1"/>
</dbReference>
<protein>
    <submittedName>
        <fullName evidence="2">Putative prolyl oligopeptidase</fullName>
    </submittedName>
</protein>
<dbReference type="EMBL" id="DF977460">
    <property type="protein sequence ID" value="GAP88103.1"/>
    <property type="molecule type" value="Genomic_DNA"/>
</dbReference>
<evidence type="ECO:0000256" key="1">
    <source>
        <dbReference type="SAM" id="MobiDB-lite"/>
    </source>
</evidence>
<dbReference type="AlphaFoldDB" id="A0A1W2TIV9"/>
<dbReference type="STRING" id="77044.A0A1W2TIV9"/>
<dbReference type="PANTHER" id="PTHR42103">
    <property type="entry name" value="ALPHA/BETA-HYDROLASES SUPERFAMILY PROTEIN"/>
    <property type="match status" value="1"/>
</dbReference>
<dbReference type="Gene3D" id="3.40.50.1820">
    <property type="entry name" value="alpha/beta hydrolase"/>
    <property type="match status" value="1"/>
</dbReference>
<sequence>MLPRPCLSFTLPSIHDKTKLDCRIYHPLCLRDPSHESAPWSGHTAVVAHPYAPLGGCFDDPIVDVAAGTLLQLGFLVVTFNFRGASSSGGRTSWTSKPEQADYISVVGFLAYYAHYLDLSPRAHPTDQQWLPVMLLAGYSYGAMITTRLPPLDTILSYFSAPATHSAEADIRLRAQHLAEAWNADTASPASPRKSFGVRIGGEEDSSWRSQDSNGLSESQREERIRESVRHLLSRAKLDYRRSLHWSSQGERKNEMDHCLEKVEGGVAFQSAYLIISPPVGIVTNLATMSFSNLFSNPFSSSWVWKTDTHTQEGSVANQMLPLTSNPTLAIYGGQDGFITDKKIREWTRQLSRAEASQFRYVQVSEAGHFWLEGRALHQLRDAIGAFATELTRRR</sequence>
<proteinExistence type="predicted"/>
<feature type="region of interest" description="Disordered" evidence="1">
    <location>
        <begin position="201"/>
        <end position="224"/>
    </location>
</feature>
<keyword evidence="3" id="KW-1185">Reference proteome</keyword>
<accession>A0A1W2TIV9</accession>
<dbReference type="PANTHER" id="PTHR42103:SF2">
    <property type="entry name" value="AB HYDROLASE-1 DOMAIN-CONTAINING PROTEIN"/>
    <property type="match status" value="1"/>
</dbReference>
<dbReference type="OrthoDB" id="10260961at2759"/>
<evidence type="ECO:0000313" key="2">
    <source>
        <dbReference type="EMBL" id="GAP88103.1"/>
    </source>
</evidence>